<name>A0A4S2KQJ4_9HYME</name>
<feature type="compositionally biased region" description="Polar residues" evidence="1">
    <location>
        <begin position="1"/>
        <end position="18"/>
    </location>
</feature>
<proteinExistence type="predicted"/>
<dbReference type="Proteomes" id="UP000310200">
    <property type="component" value="Unassembled WGS sequence"/>
</dbReference>
<sequence length="167" mass="18121">MLASIETSHSQGHASTNAPFRPPVDHTAMIPACPSANLRTEIFSAGNTCFCRDGPYSATLRSSGARRAQVKLVDAWRGGSSSKDHFSPCGTSSCRVLRTKTRETEKGTGNEGGAGALRQHAPRSILVSMPQQRNKLSNRRRRIRHERIVVARRPPGVPAGPVLQKAR</sequence>
<feature type="region of interest" description="Disordered" evidence="1">
    <location>
        <begin position="98"/>
        <end position="167"/>
    </location>
</feature>
<dbReference type="EMBL" id="QBLH01001372">
    <property type="protein sequence ID" value="TGZ52095.1"/>
    <property type="molecule type" value="Genomic_DNA"/>
</dbReference>
<evidence type="ECO:0000256" key="1">
    <source>
        <dbReference type="SAM" id="MobiDB-lite"/>
    </source>
</evidence>
<accession>A0A4S2KQJ4</accession>
<feature type="compositionally biased region" description="Basic residues" evidence="1">
    <location>
        <begin position="136"/>
        <end position="145"/>
    </location>
</feature>
<comment type="caution">
    <text evidence="2">The sequence shown here is derived from an EMBL/GenBank/DDBJ whole genome shotgun (WGS) entry which is preliminary data.</text>
</comment>
<keyword evidence="3" id="KW-1185">Reference proteome</keyword>
<feature type="region of interest" description="Disordered" evidence="1">
    <location>
        <begin position="1"/>
        <end position="24"/>
    </location>
</feature>
<reference evidence="2 3" key="1">
    <citation type="journal article" date="2019" name="Philos. Trans. R. Soc. Lond., B, Biol. Sci.">
        <title>Ant behaviour and brain gene expression of defending hosts depend on the ecological success of the intruding social parasite.</title>
        <authorList>
            <person name="Kaur R."/>
            <person name="Stoldt M."/>
            <person name="Jongepier E."/>
            <person name="Feldmeyer B."/>
            <person name="Menzel F."/>
            <person name="Bornberg-Bauer E."/>
            <person name="Foitzik S."/>
        </authorList>
    </citation>
    <scope>NUCLEOTIDE SEQUENCE [LARGE SCALE GENOMIC DNA]</scope>
    <source>
        <tissue evidence="2">Whole body</tissue>
    </source>
</reference>
<evidence type="ECO:0000313" key="3">
    <source>
        <dbReference type="Proteomes" id="UP000310200"/>
    </source>
</evidence>
<gene>
    <name evidence="2" type="ORF">DBV15_07716</name>
</gene>
<protein>
    <submittedName>
        <fullName evidence="2">Uncharacterized protein</fullName>
    </submittedName>
</protein>
<dbReference type="AlphaFoldDB" id="A0A4S2KQJ4"/>
<evidence type="ECO:0000313" key="2">
    <source>
        <dbReference type="EMBL" id="TGZ52095.1"/>
    </source>
</evidence>
<organism evidence="2 3">
    <name type="scientific">Temnothorax longispinosus</name>
    <dbReference type="NCBI Taxonomy" id="300112"/>
    <lineage>
        <taxon>Eukaryota</taxon>
        <taxon>Metazoa</taxon>
        <taxon>Ecdysozoa</taxon>
        <taxon>Arthropoda</taxon>
        <taxon>Hexapoda</taxon>
        <taxon>Insecta</taxon>
        <taxon>Pterygota</taxon>
        <taxon>Neoptera</taxon>
        <taxon>Endopterygota</taxon>
        <taxon>Hymenoptera</taxon>
        <taxon>Apocrita</taxon>
        <taxon>Aculeata</taxon>
        <taxon>Formicoidea</taxon>
        <taxon>Formicidae</taxon>
        <taxon>Myrmicinae</taxon>
        <taxon>Temnothorax</taxon>
    </lineage>
</organism>